<dbReference type="InterPro" id="IPR001123">
    <property type="entry name" value="LeuE-type"/>
</dbReference>
<comment type="subcellular location">
    <subcellularLocation>
        <location evidence="1">Cell membrane</location>
        <topology evidence="1">Multi-pass membrane protein</topology>
    </subcellularLocation>
</comment>
<dbReference type="AlphaFoldDB" id="A0A8I1A9S2"/>
<dbReference type="Pfam" id="PF01810">
    <property type="entry name" value="LysE"/>
    <property type="match status" value="1"/>
</dbReference>
<evidence type="ECO:0000256" key="1">
    <source>
        <dbReference type="ARBA" id="ARBA00004651"/>
    </source>
</evidence>
<gene>
    <name evidence="6" type="ORF">I9054_012550</name>
</gene>
<dbReference type="EMBL" id="CP092085">
    <property type="protein sequence ID" value="UUN96211.1"/>
    <property type="molecule type" value="Genomic_DNA"/>
</dbReference>
<evidence type="ECO:0000313" key="7">
    <source>
        <dbReference type="Proteomes" id="UP000644140"/>
    </source>
</evidence>
<keyword evidence="3" id="KW-0812">Transmembrane</keyword>
<dbReference type="GO" id="GO:0005886">
    <property type="term" value="C:plasma membrane"/>
    <property type="evidence" value="ECO:0007669"/>
    <property type="project" value="UniProtKB-SubCell"/>
</dbReference>
<proteinExistence type="predicted"/>
<evidence type="ECO:0000256" key="3">
    <source>
        <dbReference type="ARBA" id="ARBA00022692"/>
    </source>
</evidence>
<sequence>MTWTTLLVFIPACFALNMIPGSNNMLSVHNAVHYGFSSSFVGGIGRLFAFVIMIFLASAGLATIITTSKILFLFIKVLGALYLIYLAIQLWRIEPEEQVIHGEKSLVKKPSKLSLMRHEFIVAGGNPKAILIFTAFLPQFVSSSEPVGEQFLILGVVFIILEIVAISIYAFLGLNLQKLLSTRTAKKMFNKICSGMLGIAGFALLLSKKNA</sequence>
<dbReference type="GO" id="GO:0015171">
    <property type="term" value="F:amino acid transmembrane transporter activity"/>
    <property type="evidence" value="ECO:0007669"/>
    <property type="project" value="TreeGrafter"/>
</dbReference>
<evidence type="ECO:0000256" key="4">
    <source>
        <dbReference type="ARBA" id="ARBA00022989"/>
    </source>
</evidence>
<keyword evidence="4" id="KW-1133">Transmembrane helix</keyword>
<organism evidence="6 7">
    <name type="scientific">Acinetobacter bereziniae</name>
    <name type="common">Acinetobacter genomosp. 10</name>
    <dbReference type="NCBI Taxonomy" id="106648"/>
    <lineage>
        <taxon>Bacteria</taxon>
        <taxon>Pseudomonadati</taxon>
        <taxon>Pseudomonadota</taxon>
        <taxon>Gammaproteobacteria</taxon>
        <taxon>Moraxellales</taxon>
        <taxon>Moraxellaceae</taxon>
        <taxon>Acinetobacter</taxon>
    </lineage>
</organism>
<keyword evidence="5" id="KW-0472">Membrane</keyword>
<evidence type="ECO:0000256" key="5">
    <source>
        <dbReference type="ARBA" id="ARBA00023136"/>
    </source>
</evidence>
<dbReference type="Proteomes" id="UP000644140">
    <property type="component" value="Chromosome"/>
</dbReference>
<dbReference type="RefSeq" id="WP_121775541.1">
    <property type="nucleotide sequence ID" value="NZ_CP066121.1"/>
</dbReference>
<evidence type="ECO:0000313" key="6">
    <source>
        <dbReference type="EMBL" id="UUN96211.1"/>
    </source>
</evidence>
<evidence type="ECO:0000256" key="2">
    <source>
        <dbReference type="ARBA" id="ARBA00022475"/>
    </source>
</evidence>
<name>A0A8I1A9S2_ACIBZ</name>
<keyword evidence="2" id="KW-1003">Cell membrane</keyword>
<reference evidence="6" key="1">
    <citation type="submission" date="2022-02" db="EMBL/GenBank/DDBJ databases">
        <title>Characterization of Tn125 harboring carbapenem-resistant Acinetobacter bereziniae clinical isolates.</title>
        <authorList>
            <person name="Wong N.-K."/>
            <person name="Pan Q."/>
        </authorList>
    </citation>
    <scope>NUCLEOTIDE SEQUENCE</scope>
    <source>
        <strain evidence="6">GD03393</strain>
    </source>
</reference>
<dbReference type="PANTHER" id="PTHR30086">
    <property type="entry name" value="ARGININE EXPORTER PROTEIN ARGO"/>
    <property type="match status" value="1"/>
</dbReference>
<accession>A0A8I1A9S2</accession>
<protein>
    <submittedName>
        <fullName evidence="6">LysE family translocator</fullName>
    </submittedName>
</protein>
<dbReference type="PANTHER" id="PTHR30086:SF20">
    <property type="entry name" value="ARGININE EXPORTER PROTEIN ARGO-RELATED"/>
    <property type="match status" value="1"/>
</dbReference>
<dbReference type="PIRSF" id="PIRSF006324">
    <property type="entry name" value="LeuE"/>
    <property type="match status" value="1"/>
</dbReference>